<dbReference type="EC" id="5.6.2.4" evidence="9"/>
<keyword evidence="6" id="KW-0238">DNA-binding</keyword>
<dbReference type="Gene3D" id="1.10.10.160">
    <property type="match status" value="1"/>
</dbReference>
<feature type="compositionally biased region" description="Basic and acidic residues" evidence="12">
    <location>
        <begin position="644"/>
        <end position="667"/>
    </location>
</feature>
<dbReference type="EMBL" id="JADCKL010000005">
    <property type="protein sequence ID" value="MBE5063321.1"/>
    <property type="molecule type" value="Genomic_DNA"/>
</dbReference>
<keyword evidence="5 11" id="KW-0067">ATP-binding</keyword>
<sequence length="716" mass="83173">MTDFREKQKERFCKIRTHQLNAYQREAVLDESPACVVNANVGSGKTTVLIEKILYLHFEKKVPLENMVVLTFTNKAAGEIIQRLLEREPSVTEEETARFGTFHSVALFLLKNCLPLEREGWTGDFSVMDPDEETELALGLAAQRGLKIKYKNRLKKRLEQERTSWQQGKTSRYGDDLFQLFPLLEQEKKRQNKMTFSDLIQVSTALLRREDNCPEWIIVDEVQDSDVLQLDFLEALGTDREGERRSRLFAVGDPNQVIYSWRGTTENMFFLLKHRFQAKELSLPVNYRSNASILEAANRFLQFGGKIEGARRTQERIAVRNHYDPFQEAEYLADRIEKLHADGLDYREIAVFYRLQRQAEVLEKVFQRAGIPCSLSLKRTLGDVPVLDYLVKILKFSVNPADSQTGIQVLADRRYGRKISLKKAAAIVEGREKEVSPLLDRMTGFAGAVEELPGQVCPQWLFDYFDLREQLHPTSADCERDAEEVMRLLEHIFRFCQGRDGTFMENLRRFLDSSMLYGLEFLKGDEKEGDGVRLMTLHASKGLEFDTVFLIGMNQGLIPLRCQNFEQEEEERRLFFVGITRARNHLELSYYTNPGEPGVLEGYSPYLRMIPEHLLDWRELRSQEEKRASLQELRREVAAGMRRRQQEQKPCKEEHCPEKSYGEETDPEVRKIRRARHRKYGEGVIVGGDEMMIEVEFVSYGRKQFLRALGEVEEID</sequence>
<evidence type="ECO:0000256" key="6">
    <source>
        <dbReference type="ARBA" id="ARBA00023125"/>
    </source>
</evidence>
<evidence type="ECO:0000256" key="1">
    <source>
        <dbReference type="ARBA" id="ARBA00009922"/>
    </source>
</evidence>
<evidence type="ECO:0000259" key="13">
    <source>
        <dbReference type="PROSITE" id="PS51198"/>
    </source>
</evidence>
<reference evidence="15 16" key="1">
    <citation type="submission" date="2020-10" db="EMBL/GenBank/DDBJ databases">
        <title>ChiBAC.</title>
        <authorList>
            <person name="Zenner C."/>
            <person name="Hitch T.C.A."/>
            <person name="Clavel T."/>
        </authorList>
    </citation>
    <scope>NUCLEOTIDE SEQUENCE [LARGE SCALE GENOMIC DNA]</scope>
    <source>
        <strain evidence="15 16">DSM 108991</strain>
    </source>
</reference>
<evidence type="ECO:0000256" key="4">
    <source>
        <dbReference type="ARBA" id="ARBA00022806"/>
    </source>
</evidence>
<evidence type="ECO:0000256" key="8">
    <source>
        <dbReference type="ARBA" id="ARBA00034617"/>
    </source>
</evidence>
<dbReference type="SUPFAM" id="SSF52540">
    <property type="entry name" value="P-loop containing nucleoside triphosphate hydrolases"/>
    <property type="match status" value="1"/>
</dbReference>
<evidence type="ECO:0000256" key="5">
    <source>
        <dbReference type="ARBA" id="ARBA00022840"/>
    </source>
</evidence>
<evidence type="ECO:0000256" key="12">
    <source>
        <dbReference type="SAM" id="MobiDB-lite"/>
    </source>
</evidence>
<name>A0ABR9RK24_9FIRM</name>
<keyword evidence="2 11" id="KW-0547">Nucleotide-binding</keyword>
<protein>
    <recommendedName>
        <fullName evidence="9">DNA 3'-5' helicase</fullName>
        <ecNumber evidence="9">5.6.2.4</ecNumber>
    </recommendedName>
</protein>
<feature type="region of interest" description="Disordered" evidence="12">
    <location>
        <begin position="641"/>
        <end position="667"/>
    </location>
</feature>
<evidence type="ECO:0000256" key="7">
    <source>
        <dbReference type="ARBA" id="ARBA00023235"/>
    </source>
</evidence>
<dbReference type="PROSITE" id="PS51217">
    <property type="entry name" value="UVRD_HELICASE_CTER"/>
    <property type="match status" value="1"/>
</dbReference>
<evidence type="ECO:0000256" key="9">
    <source>
        <dbReference type="ARBA" id="ARBA00034808"/>
    </source>
</evidence>
<dbReference type="Pfam" id="PF13361">
    <property type="entry name" value="UvrD_C"/>
    <property type="match status" value="2"/>
</dbReference>
<comment type="catalytic activity">
    <reaction evidence="8">
        <text>Couples ATP hydrolysis with the unwinding of duplex DNA by translocating in the 3'-5' direction.</text>
        <dbReference type="EC" id="5.6.2.4"/>
    </reaction>
</comment>
<dbReference type="CDD" id="cd17932">
    <property type="entry name" value="DEXQc_UvrD"/>
    <property type="match status" value="1"/>
</dbReference>
<dbReference type="Gene3D" id="3.40.50.300">
    <property type="entry name" value="P-loop containing nucleotide triphosphate hydrolases"/>
    <property type="match status" value="2"/>
</dbReference>
<gene>
    <name evidence="15" type="ORF">INF30_08600</name>
</gene>
<evidence type="ECO:0000256" key="2">
    <source>
        <dbReference type="ARBA" id="ARBA00022741"/>
    </source>
</evidence>
<comment type="similarity">
    <text evidence="1">Belongs to the helicase family. UvrD subfamily.</text>
</comment>
<evidence type="ECO:0000313" key="16">
    <source>
        <dbReference type="Proteomes" id="UP000758652"/>
    </source>
</evidence>
<dbReference type="CDD" id="cd18807">
    <property type="entry name" value="SF1_C_UvrD"/>
    <property type="match status" value="1"/>
</dbReference>
<feature type="binding site" evidence="11">
    <location>
        <begin position="39"/>
        <end position="46"/>
    </location>
    <ligand>
        <name>ATP</name>
        <dbReference type="ChEBI" id="CHEBI:30616"/>
    </ligand>
</feature>
<dbReference type="PANTHER" id="PTHR11070">
    <property type="entry name" value="UVRD / RECB / PCRA DNA HELICASE FAMILY MEMBER"/>
    <property type="match status" value="1"/>
</dbReference>
<dbReference type="InterPro" id="IPR027417">
    <property type="entry name" value="P-loop_NTPase"/>
</dbReference>
<evidence type="ECO:0000259" key="14">
    <source>
        <dbReference type="PROSITE" id="PS51217"/>
    </source>
</evidence>
<dbReference type="Pfam" id="PF00580">
    <property type="entry name" value="UvrD-helicase"/>
    <property type="match status" value="1"/>
</dbReference>
<comment type="caution">
    <text evidence="15">The sequence shown here is derived from an EMBL/GenBank/DDBJ whole genome shotgun (WGS) entry which is preliminary data.</text>
</comment>
<feature type="domain" description="UvrD-like helicase C-terminal" evidence="14">
    <location>
        <begin position="283"/>
        <end position="542"/>
    </location>
</feature>
<feature type="domain" description="UvrD-like helicase ATP-binding" evidence="13">
    <location>
        <begin position="18"/>
        <end position="290"/>
    </location>
</feature>
<dbReference type="InterPro" id="IPR000212">
    <property type="entry name" value="DNA_helicase_UvrD/REP"/>
</dbReference>
<keyword evidence="3 11" id="KW-0378">Hydrolase</keyword>
<organism evidence="15 16">
    <name type="scientific">Claveliimonas monacensis</name>
    <dbReference type="NCBI Taxonomy" id="2779351"/>
    <lineage>
        <taxon>Bacteria</taxon>
        <taxon>Bacillati</taxon>
        <taxon>Bacillota</taxon>
        <taxon>Clostridia</taxon>
        <taxon>Lachnospirales</taxon>
        <taxon>Lachnospiraceae</taxon>
        <taxon>Claveliimonas</taxon>
    </lineage>
</organism>
<dbReference type="RefSeq" id="WP_226394908.1">
    <property type="nucleotide sequence ID" value="NZ_JADCKL010000005.1"/>
</dbReference>
<dbReference type="PANTHER" id="PTHR11070:SF2">
    <property type="entry name" value="ATP-DEPENDENT DNA HELICASE SRS2"/>
    <property type="match status" value="1"/>
</dbReference>
<accession>A0ABR9RK24</accession>
<keyword evidence="16" id="KW-1185">Reference proteome</keyword>
<evidence type="ECO:0000256" key="3">
    <source>
        <dbReference type="ARBA" id="ARBA00022801"/>
    </source>
</evidence>
<dbReference type="InterPro" id="IPR014016">
    <property type="entry name" value="UvrD-like_ATP-bd"/>
</dbReference>
<keyword evidence="7" id="KW-0413">Isomerase</keyword>
<proteinExistence type="inferred from homology"/>
<dbReference type="Proteomes" id="UP000758652">
    <property type="component" value="Unassembled WGS sequence"/>
</dbReference>
<dbReference type="Gene3D" id="1.10.486.10">
    <property type="entry name" value="PCRA, domain 4"/>
    <property type="match status" value="1"/>
</dbReference>
<dbReference type="PROSITE" id="PS51198">
    <property type="entry name" value="UVRD_HELICASE_ATP_BIND"/>
    <property type="match status" value="1"/>
</dbReference>
<dbReference type="InterPro" id="IPR014017">
    <property type="entry name" value="DNA_helicase_UvrD-like_C"/>
</dbReference>
<evidence type="ECO:0000313" key="15">
    <source>
        <dbReference type="EMBL" id="MBE5063321.1"/>
    </source>
</evidence>
<dbReference type="InterPro" id="IPR013986">
    <property type="entry name" value="DExx_box_DNA_helicase_dom_sf"/>
</dbReference>
<keyword evidence="4 11" id="KW-0347">Helicase</keyword>
<comment type="catalytic activity">
    <reaction evidence="10">
        <text>ATP + H2O = ADP + phosphate + H(+)</text>
        <dbReference type="Rhea" id="RHEA:13065"/>
        <dbReference type="ChEBI" id="CHEBI:15377"/>
        <dbReference type="ChEBI" id="CHEBI:15378"/>
        <dbReference type="ChEBI" id="CHEBI:30616"/>
        <dbReference type="ChEBI" id="CHEBI:43474"/>
        <dbReference type="ChEBI" id="CHEBI:456216"/>
        <dbReference type="EC" id="5.6.2.4"/>
    </reaction>
</comment>
<evidence type="ECO:0000256" key="11">
    <source>
        <dbReference type="PROSITE-ProRule" id="PRU00560"/>
    </source>
</evidence>
<evidence type="ECO:0000256" key="10">
    <source>
        <dbReference type="ARBA" id="ARBA00048988"/>
    </source>
</evidence>
<dbReference type="GO" id="GO:0004386">
    <property type="term" value="F:helicase activity"/>
    <property type="evidence" value="ECO:0007669"/>
    <property type="project" value="UniProtKB-KW"/>
</dbReference>